<dbReference type="InterPro" id="IPR043502">
    <property type="entry name" value="DNA/RNA_pol_sf"/>
</dbReference>
<keyword evidence="6" id="KW-0695">RNA-directed DNA polymerase</keyword>
<gene>
    <name evidence="9" type="primary">LOC118348640</name>
</gene>
<dbReference type="GO" id="GO:0016787">
    <property type="term" value="F:hydrolase activity"/>
    <property type="evidence" value="ECO:0007669"/>
    <property type="project" value="UniProtKB-KW"/>
</dbReference>
<dbReference type="Proteomes" id="UP000235220">
    <property type="component" value="Chromosome 6"/>
</dbReference>
<dbReference type="GeneID" id="118348640"/>
<dbReference type="AlphaFoldDB" id="A0A6P9ERV2"/>
<sequence>MASVELRELKDLLEKCFIRPSVSLWGALVPFVKKKNGSMQLCIDYRELNKSIIEHVEHLRIDLETLREKKLQEITYLGHVVSAKEISSDLAKVEVVVKWPKPNNVNENYLTHDLELATVIFALKIWSHYLYGERCEIYTDYKSLKYFFTQKELNMRQCRWLELLKDYDCSINYHPGKAN</sequence>
<evidence type="ECO:0000313" key="8">
    <source>
        <dbReference type="Proteomes" id="UP000235220"/>
    </source>
</evidence>
<proteinExistence type="predicted"/>
<keyword evidence="1" id="KW-0808">Transferase</keyword>
<organism evidence="8 9">
    <name type="scientific">Juglans regia</name>
    <name type="common">English walnut</name>
    <dbReference type="NCBI Taxonomy" id="51240"/>
    <lineage>
        <taxon>Eukaryota</taxon>
        <taxon>Viridiplantae</taxon>
        <taxon>Streptophyta</taxon>
        <taxon>Embryophyta</taxon>
        <taxon>Tracheophyta</taxon>
        <taxon>Spermatophyta</taxon>
        <taxon>Magnoliopsida</taxon>
        <taxon>eudicotyledons</taxon>
        <taxon>Gunneridae</taxon>
        <taxon>Pentapetalae</taxon>
        <taxon>rosids</taxon>
        <taxon>fabids</taxon>
        <taxon>Fagales</taxon>
        <taxon>Juglandaceae</taxon>
        <taxon>Juglans</taxon>
    </lineage>
</organism>
<protein>
    <submittedName>
        <fullName evidence="9">Uncharacterized protein LOC118348640</fullName>
    </submittedName>
</protein>
<dbReference type="SUPFAM" id="SSF56672">
    <property type="entry name" value="DNA/RNA polymerases"/>
    <property type="match status" value="1"/>
</dbReference>
<dbReference type="PANTHER" id="PTHR37984:SF5">
    <property type="entry name" value="PROTEIN NYNRIN-LIKE"/>
    <property type="match status" value="1"/>
</dbReference>
<evidence type="ECO:0000256" key="4">
    <source>
        <dbReference type="ARBA" id="ARBA00022759"/>
    </source>
</evidence>
<evidence type="ECO:0000256" key="3">
    <source>
        <dbReference type="ARBA" id="ARBA00022722"/>
    </source>
</evidence>
<keyword evidence="3" id="KW-0540">Nuclease</keyword>
<dbReference type="InParanoid" id="A0A6P9ERV2"/>
<evidence type="ECO:0000259" key="7">
    <source>
        <dbReference type="Pfam" id="PF17917"/>
    </source>
</evidence>
<dbReference type="RefSeq" id="XP_035546593.1">
    <property type="nucleotide sequence ID" value="XM_035690700.1"/>
</dbReference>
<evidence type="ECO:0000256" key="1">
    <source>
        <dbReference type="ARBA" id="ARBA00022679"/>
    </source>
</evidence>
<evidence type="ECO:0000256" key="5">
    <source>
        <dbReference type="ARBA" id="ARBA00022801"/>
    </source>
</evidence>
<dbReference type="InterPro" id="IPR050951">
    <property type="entry name" value="Retrovirus_Pol_polyprotein"/>
</dbReference>
<dbReference type="InterPro" id="IPR041373">
    <property type="entry name" value="RT_RNaseH"/>
</dbReference>
<dbReference type="CDD" id="cd09274">
    <property type="entry name" value="RNase_HI_RT_Ty3"/>
    <property type="match status" value="1"/>
</dbReference>
<dbReference type="GO" id="GO:0003964">
    <property type="term" value="F:RNA-directed DNA polymerase activity"/>
    <property type="evidence" value="ECO:0007669"/>
    <property type="project" value="UniProtKB-KW"/>
</dbReference>
<evidence type="ECO:0000313" key="9">
    <source>
        <dbReference type="RefSeq" id="XP_035546593.1"/>
    </source>
</evidence>
<feature type="domain" description="Reverse transcriptase RNase H-like" evidence="7">
    <location>
        <begin position="102"/>
        <end position="167"/>
    </location>
</feature>
<dbReference type="Gene3D" id="3.10.10.10">
    <property type="entry name" value="HIV Type 1 Reverse Transcriptase, subunit A, domain 1"/>
    <property type="match status" value="1"/>
</dbReference>
<name>A0A6P9ERV2_JUGRE</name>
<evidence type="ECO:0000256" key="6">
    <source>
        <dbReference type="ARBA" id="ARBA00022918"/>
    </source>
</evidence>
<dbReference type="PANTHER" id="PTHR37984">
    <property type="entry name" value="PROTEIN CBG26694"/>
    <property type="match status" value="1"/>
</dbReference>
<evidence type="ECO:0000256" key="2">
    <source>
        <dbReference type="ARBA" id="ARBA00022695"/>
    </source>
</evidence>
<keyword evidence="8" id="KW-1185">Reference proteome</keyword>
<dbReference type="OrthoDB" id="111931at2759"/>
<keyword evidence="2" id="KW-0548">Nucleotidyltransferase</keyword>
<dbReference type="KEGG" id="jre:118348640"/>
<keyword evidence="4" id="KW-0255">Endonuclease</keyword>
<dbReference type="GO" id="GO:0004519">
    <property type="term" value="F:endonuclease activity"/>
    <property type="evidence" value="ECO:0007669"/>
    <property type="project" value="UniProtKB-KW"/>
</dbReference>
<dbReference type="Pfam" id="PF17917">
    <property type="entry name" value="RT_RNaseH"/>
    <property type="match status" value="1"/>
</dbReference>
<reference evidence="9" key="1">
    <citation type="submission" date="2025-08" db="UniProtKB">
        <authorList>
            <consortium name="RefSeq"/>
        </authorList>
    </citation>
    <scope>IDENTIFICATION</scope>
    <source>
        <tissue evidence="9">Leaves</tissue>
    </source>
</reference>
<accession>A0A6P9ERV2</accession>
<keyword evidence="5" id="KW-0378">Hydrolase</keyword>